<feature type="domain" description="Fibronectin type-III" evidence="7">
    <location>
        <begin position="298"/>
        <end position="394"/>
    </location>
</feature>
<dbReference type="FunCoup" id="D2A2M5">
    <property type="interactions" value="97"/>
</dbReference>
<dbReference type="InterPro" id="IPR036116">
    <property type="entry name" value="FN3_sf"/>
</dbReference>
<dbReference type="InterPro" id="IPR013098">
    <property type="entry name" value="Ig_I-set"/>
</dbReference>
<dbReference type="InterPro" id="IPR051170">
    <property type="entry name" value="Neural/epithelial_adhesion"/>
</dbReference>
<organism evidence="8 9">
    <name type="scientific">Tribolium castaneum</name>
    <name type="common">Red flour beetle</name>
    <dbReference type="NCBI Taxonomy" id="7070"/>
    <lineage>
        <taxon>Eukaryota</taxon>
        <taxon>Metazoa</taxon>
        <taxon>Ecdysozoa</taxon>
        <taxon>Arthropoda</taxon>
        <taxon>Hexapoda</taxon>
        <taxon>Insecta</taxon>
        <taxon>Pterygota</taxon>
        <taxon>Neoptera</taxon>
        <taxon>Endopterygota</taxon>
        <taxon>Coleoptera</taxon>
        <taxon>Polyphaga</taxon>
        <taxon>Cucujiformia</taxon>
        <taxon>Tenebrionidae</taxon>
        <taxon>Tenebrionidae incertae sedis</taxon>
        <taxon>Tribolium</taxon>
    </lineage>
</organism>
<keyword evidence="1 5" id="KW-0732">Signal</keyword>
<dbReference type="HOGENOM" id="CLU_049960_0_0_1"/>
<dbReference type="InterPro" id="IPR003598">
    <property type="entry name" value="Ig_sub2"/>
</dbReference>
<dbReference type="SMART" id="SM00409">
    <property type="entry name" value="IG"/>
    <property type="match status" value="3"/>
</dbReference>
<feature type="chain" id="PRO_5003027395" evidence="5">
    <location>
        <begin position="20"/>
        <end position="416"/>
    </location>
</feature>
<gene>
    <name evidence="8" type="primary">AUGUSTUS-3.0.2_07882</name>
    <name evidence="8" type="ORF">TcasGA2_TC007882</name>
</gene>
<dbReference type="GO" id="GO:0030154">
    <property type="term" value="P:cell differentiation"/>
    <property type="evidence" value="ECO:0007669"/>
    <property type="project" value="UniProtKB-ARBA"/>
</dbReference>
<dbReference type="CDD" id="cd00096">
    <property type="entry name" value="Ig"/>
    <property type="match status" value="1"/>
</dbReference>
<evidence type="ECO:0000313" key="8">
    <source>
        <dbReference type="EMBL" id="EFA02221.1"/>
    </source>
</evidence>
<dbReference type="SUPFAM" id="SSF48726">
    <property type="entry name" value="Immunoglobulin"/>
    <property type="match status" value="3"/>
</dbReference>
<dbReference type="Pfam" id="PF00041">
    <property type="entry name" value="fn3"/>
    <property type="match status" value="1"/>
</dbReference>
<dbReference type="eggNOG" id="KOG3510">
    <property type="taxonomic scope" value="Eukaryota"/>
</dbReference>
<keyword evidence="3" id="KW-1015">Disulfide bond</keyword>
<dbReference type="GO" id="GO:0009653">
    <property type="term" value="P:anatomical structure morphogenesis"/>
    <property type="evidence" value="ECO:0007669"/>
    <property type="project" value="UniProtKB-ARBA"/>
</dbReference>
<keyword evidence="2" id="KW-0677">Repeat</keyword>
<evidence type="ECO:0000256" key="4">
    <source>
        <dbReference type="ARBA" id="ARBA00023319"/>
    </source>
</evidence>
<dbReference type="SMART" id="SM00060">
    <property type="entry name" value="FN3"/>
    <property type="match status" value="1"/>
</dbReference>
<proteinExistence type="predicted"/>
<dbReference type="InterPro" id="IPR036179">
    <property type="entry name" value="Ig-like_dom_sf"/>
</dbReference>
<dbReference type="InterPro" id="IPR013783">
    <property type="entry name" value="Ig-like_fold"/>
</dbReference>
<dbReference type="CDD" id="cd00063">
    <property type="entry name" value="FN3"/>
    <property type="match status" value="1"/>
</dbReference>
<protein>
    <submittedName>
        <fullName evidence="8">Tyrosine-protein phosphatase Lar-like Protein</fullName>
    </submittedName>
</protein>
<reference evidence="8 9" key="1">
    <citation type="journal article" date="2008" name="Nature">
        <title>The genome of the model beetle and pest Tribolium castaneum.</title>
        <authorList>
            <consortium name="Tribolium Genome Sequencing Consortium"/>
            <person name="Richards S."/>
            <person name="Gibbs R.A."/>
            <person name="Weinstock G.M."/>
            <person name="Brown S.J."/>
            <person name="Denell R."/>
            <person name="Beeman R.W."/>
            <person name="Gibbs R."/>
            <person name="Beeman R.W."/>
            <person name="Brown S.J."/>
            <person name="Bucher G."/>
            <person name="Friedrich M."/>
            <person name="Grimmelikhuijzen C.J."/>
            <person name="Klingler M."/>
            <person name="Lorenzen M."/>
            <person name="Richards S."/>
            <person name="Roth S."/>
            <person name="Schroder R."/>
            <person name="Tautz D."/>
            <person name="Zdobnov E.M."/>
            <person name="Muzny D."/>
            <person name="Gibbs R.A."/>
            <person name="Weinstock G.M."/>
            <person name="Attaway T."/>
            <person name="Bell S."/>
            <person name="Buhay C.J."/>
            <person name="Chandrabose M.N."/>
            <person name="Chavez D."/>
            <person name="Clerk-Blankenburg K.P."/>
            <person name="Cree A."/>
            <person name="Dao M."/>
            <person name="Davis C."/>
            <person name="Chacko J."/>
            <person name="Dinh H."/>
            <person name="Dugan-Rocha S."/>
            <person name="Fowler G."/>
            <person name="Garner T.T."/>
            <person name="Garnes J."/>
            <person name="Gnirke A."/>
            <person name="Hawes A."/>
            <person name="Hernandez J."/>
            <person name="Hines S."/>
            <person name="Holder M."/>
            <person name="Hume J."/>
            <person name="Jhangiani S.N."/>
            <person name="Joshi V."/>
            <person name="Khan Z.M."/>
            <person name="Jackson L."/>
            <person name="Kovar C."/>
            <person name="Kowis A."/>
            <person name="Lee S."/>
            <person name="Lewis L.R."/>
            <person name="Margolis J."/>
            <person name="Morgan M."/>
            <person name="Nazareth L.V."/>
            <person name="Nguyen N."/>
            <person name="Okwuonu G."/>
            <person name="Parker D."/>
            <person name="Richards S."/>
            <person name="Ruiz S.J."/>
            <person name="Santibanez J."/>
            <person name="Savard J."/>
            <person name="Scherer S.E."/>
            <person name="Schneider B."/>
            <person name="Sodergren E."/>
            <person name="Tautz D."/>
            <person name="Vattahil S."/>
            <person name="Villasana D."/>
            <person name="White C.S."/>
            <person name="Wright R."/>
            <person name="Park Y."/>
            <person name="Beeman R.W."/>
            <person name="Lord J."/>
            <person name="Oppert B."/>
            <person name="Lorenzen M."/>
            <person name="Brown S."/>
            <person name="Wang L."/>
            <person name="Savard J."/>
            <person name="Tautz D."/>
            <person name="Richards S."/>
            <person name="Weinstock G."/>
            <person name="Gibbs R.A."/>
            <person name="Liu Y."/>
            <person name="Worley K."/>
            <person name="Weinstock G."/>
            <person name="Elsik C.G."/>
            <person name="Reese J.T."/>
            <person name="Elhaik E."/>
            <person name="Landan G."/>
            <person name="Graur D."/>
            <person name="Arensburger P."/>
            <person name="Atkinson P."/>
            <person name="Beeman R.W."/>
            <person name="Beidler J."/>
            <person name="Brown S.J."/>
            <person name="Demuth J.P."/>
            <person name="Drury D.W."/>
            <person name="Du Y.Z."/>
            <person name="Fujiwara H."/>
            <person name="Lorenzen M."/>
            <person name="Maselli V."/>
            <person name="Osanai M."/>
            <person name="Park Y."/>
            <person name="Robertson H.M."/>
            <person name="Tu Z."/>
            <person name="Wang J.J."/>
            <person name="Wang S."/>
            <person name="Richards S."/>
            <person name="Song H."/>
            <person name="Zhang L."/>
            <person name="Sodergren E."/>
            <person name="Werner D."/>
            <person name="Stanke M."/>
            <person name="Morgenstern B."/>
            <person name="Solovyev V."/>
            <person name="Kosarev P."/>
            <person name="Brown G."/>
            <person name="Chen H.C."/>
            <person name="Ermolaeva O."/>
            <person name="Hlavina W."/>
            <person name="Kapustin Y."/>
            <person name="Kiryutin B."/>
            <person name="Kitts P."/>
            <person name="Maglott D."/>
            <person name="Pruitt K."/>
            <person name="Sapojnikov V."/>
            <person name="Souvorov A."/>
            <person name="Mackey A.J."/>
            <person name="Waterhouse R.M."/>
            <person name="Wyder S."/>
            <person name="Zdobnov E.M."/>
            <person name="Zdobnov E.M."/>
            <person name="Wyder S."/>
            <person name="Kriventseva E.V."/>
            <person name="Kadowaki T."/>
            <person name="Bork P."/>
            <person name="Aranda M."/>
            <person name="Bao R."/>
            <person name="Beermann A."/>
            <person name="Berns N."/>
            <person name="Bolognesi R."/>
            <person name="Bonneton F."/>
            <person name="Bopp D."/>
            <person name="Brown S.J."/>
            <person name="Bucher G."/>
            <person name="Butts T."/>
            <person name="Chaumot A."/>
            <person name="Denell R.E."/>
            <person name="Ferrier D.E."/>
            <person name="Friedrich M."/>
            <person name="Gordon C.M."/>
            <person name="Jindra M."/>
            <person name="Klingler M."/>
            <person name="Lan Q."/>
            <person name="Lattorff H.M."/>
            <person name="Laudet V."/>
            <person name="von Levetsow C."/>
            <person name="Liu Z."/>
            <person name="Lutz R."/>
            <person name="Lynch J.A."/>
            <person name="da Fonseca R.N."/>
            <person name="Posnien N."/>
            <person name="Reuter R."/>
            <person name="Roth S."/>
            <person name="Savard J."/>
            <person name="Schinko J.B."/>
            <person name="Schmitt C."/>
            <person name="Schoppmeier M."/>
            <person name="Schroder R."/>
            <person name="Shippy T.D."/>
            <person name="Simonnet F."/>
            <person name="Marques-Souza H."/>
            <person name="Tautz D."/>
            <person name="Tomoyasu Y."/>
            <person name="Trauner J."/>
            <person name="Van der Zee M."/>
            <person name="Vervoort M."/>
            <person name="Wittkopp N."/>
            <person name="Wimmer E.A."/>
            <person name="Yang X."/>
            <person name="Jones A.K."/>
            <person name="Sattelle D.B."/>
            <person name="Ebert P.R."/>
            <person name="Nelson D."/>
            <person name="Scott J.G."/>
            <person name="Beeman R.W."/>
            <person name="Muthukrishnan S."/>
            <person name="Kramer K.J."/>
            <person name="Arakane Y."/>
            <person name="Beeman R.W."/>
            <person name="Zhu Q."/>
            <person name="Hogenkamp D."/>
            <person name="Dixit R."/>
            <person name="Oppert B."/>
            <person name="Jiang H."/>
            <person name="Zou Z."/>
            <person name="Marshall J."/>
            <person name="Elpidina E."/>
            <person name="Vinokurov K."/>
            <person name="Oppert C."/>
            <person name="Zou Z."/>
            <person name="Evans J."/>
            <person name="Lu Z."/>
            <person name="Zhao P."/>
            <person name="Sumathipala N."/>
            <person name="Altincicek B."/>
            <person name="Vilcinskas A."/>
            <person name="Williams M."/>
            <person name="Hultmark D."/>
            <person name="Hetru C."/>
            <person name="Jiang H."/>
            <person name="Grimmelikhuijzen C.J."/>
            <person name="Hauser F."/>
            <person name="Cazzamali G."/>
            <person name="Williamson M."/>
            <person name="Park Y."/>
            <person name="Li B."/>
            <person name="Tanaka Y."/>
            <person name="Predel R."/>
            <person name="Neupert S."/>
            <person name="Schachtner J."/>
            <person name="Verleyen P."/>
            <person name="Raible F."/>
            <person name="Bork P."/>
            <person name="Friedrich M."/>
            <person name="Walden K.K."/>
            <person name="Robertson H.M."/>
            <person name="Angeli S."/>
            <person name="Foret S."/>
            <person name="Bucher G."/>
            <person name="Schuetz S."/>
            <person name="Maleszka R."/>
            <person name="Wimmer E.A."/>
            <person name="Beeman R.W."/>
            <person name="Lorenzen M."/>
            <person name="Tomoyasu Y."/>
            <person name="Miller S.C."/>
            <person name="Grossmann D."/>
            <person name="Bucher G."/>
        </authorList>
    </citation>
    <scope>NUCLEOTIDE SEQUENCE [LARGE SCALE GENOMIC DNA]</scope>
    <source>
        <strain evidence="8 9">Georgia GA2</strain>
    </source>
</reference>
<dbReference type="STRING" id="7070.D2A2M5"/>
<dbReference type="InterPro" id="IPR003961">
    <property type="entry name" value="FN3_dom"/>
</dbReference>
<evidence type="ECO:0000259" key="6">
    <source>
        <dbReference type="PROSITE" id="PS50835"/>
    </source>
</evidence>
<dbReference type="PROSITE" id="PS50835">
    <property type="entry name" value="IG_LIKE"/>
    <property type="match status" value="2"/>
</dbReference>
<feature type="domain" description="Ig-like" evidence="6">
    <location>
        <begin position="204"/>
        <end position="291"/>
    </location>
</feature>
<feature type="signal peptide" evidence="5">
    <location>
        <begin position="1"/>
        <end position="19"/>
    </location>
</feature>
<accession>D2A2M5</accession>
<keyword evidence="4" id="KW-0393">Immunoglobulin domain</keyword>
<dbReference type="EMBL" id="KQ971338">
    <property type="protein sequence ID" value="EFA02221.1"/>
    <property type="molecule type" value="Genomic_DNA"/>
</dbReference>
<evidence type="ECO:0000313" key="9">
    <source>
        <dbReference type="Proteomes" id="UP000007266"/>
    </source>
</evidence>
<evidence type="ECO:0000256" key="3">
    <source>
        <dbReference type="ARBA" id="ARBA00023157"/>
    </source>
</evidence>
<dbReference type="PROSITE" id="PS50853">
    <property type="entry name" value="FN3"/>
    <property type="match status" value="1"/>
</dbReference>
<dbReference type="InParanoid" id="D2A2M5"/>
<dbReference type="InterPro" id="IPR003599">
    <property type="entry name" value="Ig_sub"/>
</dbReference>
<reference evidence="8 9" key="2">
    <citation type="journal article" date="2010" name="Nucleic Acids Res.">
        <title>BeetleBase in 2010: revisions to provide comprehensive genomic information for Tribolium castaneum.</title>
        <authorList>
            <person name="Kim H.S."/>
            <person name="Murphy T."/>
            <person name="Xia J."/>
            <person name="Caragea D."/>
            <person name="Park Y."/>
            <person name="Beeman R.W."/>
            <person name="Lorenzen M.D."/>
            <person name="Butcher S."/>
            <person name="Manak J.R."/>
            <person name="Brown S.J."/>
        </authorList>
    </citation>
    <scope>GENOME REANNOTATION</scope>
    <source>
        <strain evidence="8 9">Georgia GA2</strain>
    </source>
</reference>
<dbReference type="InterPro" id="IPR007110">
    <property type="entry name" value="Ig-like_dom"/>
</dbReference>
<dbReference type="Gene3D" id="2.60.40.10">
    <property type="entry name" value="Immunoglobulins"/>
    <property type="match status" value="3"/>
</dbReference>
<evidence type="ECO:0000256" key="2">
    <source>
        <dbReference type="ARBA" id="ARBA00022737"/>
    </source>
</evidence>
<dbReference type="PhylomeDB" id="D2A2M5"/>
<sequence length="416" mass="46197">MAVCLVGLVLLALALDAGGFYISQKSATKVVNNETFIVFCRDDVGGLPIKWRNQKGEILGPKTRPAVHNTSYGTSIMFTNPLRVEDSGNYTCSTGKEERVFQFLVDAPLKFTDTSTNQTAVEGSEFNLKCEVKGGSTSWSMDEGSAITDNAKYAVLGDGLLIRNVTRSDSKTYICKGVQPSTGTVLDRPIHLHVLHKPVHPNHPQRHVRQEVIYGYINGTANLTCVTIANPPATFVWKKHRDPKKKIGKTISESDEISILQLHIRDKSFFDNYTCIARNKYGVYEEHFTLKEGARPLPPSQLQLEEIKSKSLIFKIHGPANSSEMDLGTKGFNVKYKKIDDNEWKQKDFNITQDNLYSLEGLEPNTEYEVQAATRNAAGLSVYVSSSTYTTSRGAAVHSTLPHVLGAAIISLKFFW</sequence>
<dbReference type="OMA" id="PNITWHF"/>
<dbReference type="Proteomes" id="UP000007266">
    <property type="component" value="Linkage group 4"/>
</dbReference>
<dbReference type="KEGG" id="tca:660103"/>
<dbReference type="Pfam" id="PF07679">
    <property type="entry name" value="I-set"/>
    <property type="match status" value="2"/>
</dbReference>
<dbReference type="OrthoDB" id="9355041at2759"/>
<evidence type="ECO:0000256" key="1">
    <source>
        <dbReference type="ARBA" id="ARBA00022729"/>
    </source>
</evidence>
<dbReference type="PANTHER" id="PTHR12231:SF259">
    <property type="entry name" value="FACTOR OF INTERPULSE INTERVAL-RELATED"/>
    <property type="match status" value="1"/>
</dbReference>
<dbReference type="PANTHER" id="PTHR12231">
    <property type="entry name" value="CTX-RELATED TYPE I TRANSMEMBRANE PROTEIN"/>
    <property type="match status" value="1"/>
</dbReference>
<feature type="domain" description="Ig-like" evidence="6">
    <location>
        <begin position="108"/>
        <end position="191"/>
    </location>
</feature>
<name>D2A2M5_TRICA</name>
<evidence type="ECO:0000256" key="5">
    <source>
        <dbReference type="SAM" id="SignalP"/>
    </source>
</evidence>
<evidence type="ECO:0000259" key="7">
    <source>
        <dbReference type="PROSITE" id="PS50853"/>
    </source>
</evidence>
<dbReference type="GO" id="GO:0043005">
    <property type="term" value="C:neuron projection"/>
    <property type="evidence" value="ECO:0000318"/>
    <property type="project" value="GO_Central"/>
</dbReference>
<keyword evidence="9" id="KW-1185">Reference proteome</keyword>
<dbReference type="AlphaFoldDB" id="D2A2M5"/>
<dbReference type="SUPFAM" id="SSF49265">
    <property type="entry name" value="Fibronectin type III"/>
    <property type="match status" value="1"/>
</dbReference>
<dbReference type="SMART" id="SM00408">
    <property type="entry name" value="IGc2"/>
    <property type="match status" value="3"/>
</dbReference>